<evidence type="ECO:0000313" key="3">
    <source>
        <dbReference type="Proteomes" id="UP000037923"/>
    </source>
</evidence>
<name>A0A0M9FWV0_LEPPY</name>
<dbReference type="GeneID" id="26907251"/>
<dbReference type="EMBL" id="LGTL01000016">
    <property type="protein sequence ID" value="KPA77599.1"/>
    <property type="molecule type" value="Genomic_DNA"/>
</dbReference>
<reference evidence="2 3" key="1">
    <citation type="submission" date="2015-07" db="EMBL/GenBank/DDBJ databases">
        <title>High-quality genome of monoxenous trypanosomatid Leptomonas pyrrhocoris.</title>
        <authorList>
            <person name="Flegontov P."/>
            <person name="Butenko A."/>
            <person name="Firsov S."/>
            <person name="Vlcek C."/>
            <person name="Logacheva M.D."/>
            <person name="Field M."/>
            <person name="Filatov D."/>
            <person name="Flegontova O."/>
            <person name="Gerasimov E."/>
            <person name="Jackson A.P."/>
            <person name="Kelly S."/>
            <person name="Opperdoes F."/>
            <person name="O'Reilly A."/>
            <person name="Votypka J."/>
            <person name="Yurchenko V."/>
            <person name="Lukes J."/>
        </authorList>
    </citation>
    <scope>NUCLEOTIDE SEQUENCE [LARGE SCALE GENOMIC DNA]</scope>
    <source>
        <strain evidence="2">H10</strain>
    </source>
</reference>
<dbReference type="VEuPathDB" id="TriTrypDB:LpyrH10_16_1470"/>
<organism evidence="2 3">
    <name type="scientific">Leptomonas pyrrhocoris</name>
    <name type="common">Firebug parasite</name>
    <dbReference type="NCBI Taxonomy" id="157538"/>
    <lineage>
        <taxon>Eukaryota</taxon>
        <taxon>Discoba</taxon>
        <taxon>Euglenozoa</taxon>
        <taxon>Kinetoplastea</taxon>
        <taxon>Metakinetoplastina</taxon>
        <taxon>Trypanosomatida</taxon>
        <taxon>Trypanosomatidae</taxon>
        <taxon>Leishmaniinae</taxon>
        <taxon>Leptomonas</taxon>
    </lineage>
</organism>
<dbReference type="RefSeq" id="XP_015656038.1">
    <property type="nucleotide sequence ID" value="XM_015805425.1"/>
</dbReference>
<keyword evidence="3" id="KW-1185">Reference proteome</keyword>
<dbReference type="Proteomes" id="UP000037923">
    <property type="component" value="Unassembled WGS sequence"/>
</dbReference>
<evidence type="ECO:0000256" key="1">
    <source>
        <dbReference type="SAM" id="MobiDB-lite"/>
    </source>
</evidence>
<sequence length="407" mass="44324">MRDAADWSAAVQRERAEKRQRALSLHEAAKAEEQHRREVAEAQSKRELQRRKEERQQMRKALKEDDEMTDFQDRSTQFLKNQQRLINLGASVAYAEQQHKARAKEDMHKTWTKSLTGASAGAAAMTMTMTMGNSTTGYPLSSVPVSSRAAGPPAARTAAALSKESELRQAALYTEDAYVQLSLAYRNEAHRSRATAGILAAPAANSAVASSTAGSAPAVTACGPGPASVAPLPFRTAPQMYCHDSADHMGSFAHDIPTTYIPEYFEDRYGATGAVSASGAANGFGEEVMPLPLTPAPVSQEASNALRHSYYPWAALADAGTDNAKPVLPSREAYFPVERWGAAELQASIYGHNVHPNGTMQESCERRREFAEDFNYTTIPCDNATATSNSPEKIEPYHSGKRIDVWL</sequence>
<protein>
    <submittedName>
        <fullName evidence="2">Uncharacterized protein</fullName>
    </submittedName>
</protein>
<accession>A0A0M9FWV0</accession>
<feature type="compositionally biased region" description="Basic and acidic residues" evidence="1">
    <location>
        <begin position="27"/>
        <end position="63"/>
    </location>
</feature>
<dbReference type="OMA" id="PMFTHTS"/>
<proteinExistence type="predicted"/>
<feature type="region of interest" description="Disordered" evidence="1">
    <location>
        <begin position="1"/>
        <end position="70"/>
    </location>
</feature>
<dbReference type="AlphaFoldDB" id="A0A0M9FWV0"/>
<gene>
    <name evidence="2" type="ORF">ABB37_06965</name>
</gene>
<evidence type="ECO:0000313" key="2">
    <source>
        <dbReference type="EMBL" id="KPA77599.1"/>
    </source>
</evidence>
<comment type="caution">
    <text evidence="2">The sequence shown here is derived from an EMBL/GenBank/DDBJ whole genome shotgun (WGS) entry which is preliminary data.</text>
</comment>
<dbReference type="OrthoDB" id="273680at2759"/>